<evidence type="ECO:0000256" key="1">
    <source>
        <dbReference type="SAM" id="SignalP"/>
    </source>
</evidence>
<dbReference type="SMART" id="SM00239">
    <property type="entry name" value="C2"/>
    <property type="match status" value="1"/>
</dbReference>
<evidence type="ECO:0000313" key="4">
    <source>
        <dbReference type="Proteomes" id="UP001642360"/>
    </source>
</evidence>
<sequence length="253" mass="28259">MVNIASLSLSFLFFFLKTKPSIVSLSRPFLFFFFHITKPNIHNYNKRAINKFHANTRFNACIYIRPRTCPLCHSIFFVMETKARNLEITVISGEGLRIKQRRVKQNAFVILRTDSHNVRTTNSDAEGGSYPAWHEKLVVDMPMHARYVTVEVHCKTCSGNKIVGMARIPASDFLGGYVPANYLHFLSYRLRDVKGERNGIINLSVRVKSPANGGCGGGSSSGGRPLFGAPIGQKVSNSNGIAVGVPVWYQYQV</sequence>
<dbReference type="InterPro" id="IPR044750">
    <property type="entry name" value="C2_SRC2/BAP"/>
</dbReference>
<dbReference type="Proteomes" id="UP001642360">
    <property type="component" value="Unassembled WGS sequence"/>
</dbReference>
<proteinExistence type="predicted"/>
<dbReference type="InterPro" id="IPR035892">
    <property type="entry name" value="C2_domain_sf"/>
</dbReference>
<dbReference type="Pfam" id="PF00168">
    <property type="entry name" value="C2"/>
    <property type="match status" value="1"/>
</dbReference>
<dbReference type="AlphaFoldDB" id="A0ABC8QP42"/>
<feature type="chain" id="PRO_5044754573" description="C2 domain-containing protein" evidence="1">
    <location>
        <begin position="21"/>
        <end position="253"/>
    </location>
</feature>
<accession>A0ABC8QP42</accession>
<keyword evidence="1" id="KW-0732">Signal</keyword>
<dbReference type="PROSITE" id="PS50004">
    <property type="entry name" value="C2"/>
    <property type="match status" value="1"/>
</dbReference>
<protein>
    <recommendedName>
        <fullName evidence="2">C2 domain-containing protein</fullName>
    </recommendedName>
</protein>
<gene>
    <name evidence="3" type="ORF">ILEXP_LOCUS1380</name>
</gene>
<feature type="domain" description="C2" evidence="2">
    <location>
        <begin position="67"/>
        <end position="184"/>
    </location>
</feature>
<dbReference type="SUPFAM" id="SSF49562">
    <property type="entry name" value="C2 domain (Calcium/lipid-binding domain, CaLB)"/>
    <property type="match status" value="1"/>
</dbReference>
<keyword evidence="4" id="KW-1185">Reference proteome</keyword>
<feature type="signal peptide" evidence="1">
    <location>
        <begin position="1"/>
        <end position="20"/>
    </location>
</feature>
<dbReference type="Gene3D" id="2.60.40.150">
    <property type="entry name" value="C2 domain"/>
    <property type="match status" value="1"/>
</dbReference>
<comment type="caution">
    <text evidence="3">The sequence shown here is derived from an EMBL/GenBank/DDBJ whole genome shotgun (WGS) entry which is preliminary data.</text>
</comment>
<organism evidence="3 4">
    <name type="scientific">Ilex paraguariensis</name>
    <name type="common">yerba mate</name>
    <dbReference type="NCBI Taxonomy" id="185542"/>
    <lineage>
        <taxon>Eukaryota</taxon>
        <taxon>Viridiplantae</taxon>
        <taxon>Streptophyta</taxon>
        <taxon>Embryophyta</taxon>
        <taxon>Tracheophyta</taxon>
        <taxon>Spermatophyta</taxon>
        <taxon>Magnoliopsida</taxon>
        <taxon>eudicotyledons</taxon>
        <taxon>Gunneridae</taxon>
        <taxon>Pentapetalae</taxon>
        <taxon>asterids</taxon>
        <taxon>campanulids</taxon>
        <taxon>Aquifoliales</taxon>
        <taxon>Aquifoliaceae</taxon>
        <taxon>Ilex</taxon>
    </lineage>
</organism>
<dbReference type="EMBL" id="CAUOFW020000447">
    <property type="protein sequence ID" value="CAK9134450.1"/>
    <property type="molecule type" value="Genomic_DNA"/>
</dbReference>
<dbReference type="CDD" id="cd04051">
    <property type="entry name" value="C2_SRC2_like"/>
    <property type="match status" value="1"/>
</dbReference>
<evidence type="ECO:0000313" key="3">
    <source>
        <dbReference type="EMBL" id="CAK9134450.1"/>
    </source>
</evidence>
<dbReference type="PANTHER" id="PTHR32246:SF17">
    <property type="entry name" value="BON1-ASSOCIATED PROTEIN 2"/>
    <property type="match status" value="1"/>
</dbReference>
<dbReference type="PANTHER" id="PTHR32246">
    <property type="entry name" value="INGRESSION PROTEIN FIC1"/>
    <property type="match status" value="1"/>
</dbReference>
<dbReference type="InterPro" id="IPR000008">
    <property type="entry name" value="C2_dom"/>
</dbReference>
<reference evidence="3 4" key="1">
    <citation type="submission" date="2024-02" db="EMBL/GenBank/DDBJ databases">
        <authorList>
            <person name="Vignale AGUSTIN F."/>
            <person name="Sosa J E."/>
            <person name="Modenutti C."/>
        </authorList>
    </citation>
    <scope>NUCLEOTIDE SEQUENCE [LARGE SCALE GENOMIC DNA]</scope>
</reference>
<evidence type="ECO:0000259" key="2">
    <source>
        <dbReference type="PROSITE" id="PS50004"/>
    </source>
</evidence>
<name>A0ABC8QP42_9AQUA</name>